<dbReference type="eggNOG" id="COG0715">
    <property type="taxonomic scope" value="Bacteria"/>
</dbReference>
<reference evidence="1" key="1">
    <citation type="submission" date="2012-07" db="EMBL/GenBank/DDBJ databases">
        <authorList>
            <person name="Cummings C."/>
        </authorList>
    </citation>
    <scope>NUCLEOTIDE SEQUENCE</scope>
    <source>
        <strain evidence="1">1330</strain>
    </source>
</reference>
<protein>
    <submittedName>
        <fullName evidence="1">Nitrate ABC transporter, nitrate-binding protein</fullName>
    </submittedName>
</protein>
<proteinExistence type="predicted"/>
<organism evidence="1 2">
    <name type="scientific">Cronobacter condimenti 1330</name>
    <dbReference type="NCBI Taxonomy" id="1073999"/>
    <lineage>
        <taxon>Bacteria</taxon>
        <taxon>Pseudomonadati</taxon>
        <taxon>Pseudomonadota</taxon>
        <taxon>Gammaproteobacteria</taxon>
        <taxon>Enterobacterales</taxon>
        <taxon>Enterobacteriaceae</taxon>
        <taxon>Cronobacter</taxon>
    </lineage>
</organism>
<dbReference type="Proteomes" id="UP000009340">
    <property type="component" value="Unassembled WGS sequence"/>
</dbReference>
<accession>K8AIZ8</accession>
<dbReference type="AlphaFoldDB" id="K8AIZ8"/>
<evidence type="ECO:0000313" key="1">
    <source>
        <dbReference type="EMBL" id="CCJ74222.1"/>
    </source>
</evidence>
<gene>
    <name evidence="1" type="ORF">BN137_3619</name>
</gene>
<sequence>MWFLTQFRRWGLLKTDPDYAAIAARINRTDIYEQAAQAVGGITLPETPLRTSRLMDGSLWDGRSPAAYANSFAMKR</sequence>
<name>K8AIZ8_9ENTR</name>
<evidence type="ECO:0000313" key="2">
    <source>
        <dbReference type="Proteomes" id="UP000009340"/>
    </source>
</evidence>
<dbReference type="EMBL" id="CAKW01000130">
    <property type="protein sequence ID" value="CCJ74222.1"/>
    <property type="molecule type" value="Genomic_DNA"/>
</dbReference>
<dbReference type="Gene3D" id="3.40.190.10">
    <property type="entry name" value="Periplasmic binding protein-like II"/>
    <property type="match status" value="1"/>
</dbReference>
<comment type="caution">
    <text evidence="1">The sequence shown here is derived from an EMBL/GenBank/DDBJ whole genome shotgun (WGS) entry which is preliminary data.</text>
</comment>